<dbReference type="EMBL" id="HACA01018154">
    <property type="protein sequence ID" value="CDW35515.1"/>
    <property type="molecule type" value="Transcribed_RNA"/>
</dbReference>
<proteinExistence type="predicted"/>
<dbReference type="AlphaFoldDB" id="A0A0K2UBR0"/>
<protein>
    <submittedName>
        <fullName evidence="1">Uncharacterized protein</fullName>
    </submittedName>
</protein>
<organism evidence="1">
    <name type="scientific">Lepeophtheirus salmonis</name>
    <name type="common">Salmon louse</name>
    <name type="synonym">Caligus salmonis</name>
    <dbReference type="NCBI Taxonomy" id="72036"/>
    <lineage>
        <taxon>Eukaryota</taxon>
        <taxon>Metazoa</taxon>
        <taxon>Ecdysozoa</taxon>
        <taxon>Arthropoda</taxon>
        <taxon>Crustacea</taxon>
        <taxon>Multicrustacea</taxon>
        <taxon>Hexanauplia</taxon>
        <taxon>Copepoda</taxon>
        <taxon>Siphonostomatoida</taxon>
        <taxon>Caligidae</taxon>
        <taxon>Lepeophtheirus</taxon>
    </lineage>
</organism>
<accession>A0A0K2UBR0</accession>
<sequence length="209" mass="22797">MVDAEVQRGSSRSAIQCCNSYMLWRLNDLNPLPQKICFGDGLKRNKVFSFGLSSSDYASYIGCLHKVLNGVGIHEEWVLDYFYLCRGVEGLLLRMLLGKPLLLGLLLGLLLMHLNVDVEVMVLKGCFLTECLGAEEARESTDFGVNVFQMCLKVSGLSKDLGTNVAFVGGDTQVNGVHVELEIPFGREGSATGRAGVDLGVTTLLTLLF</sequence>
<name>A0A0K2UBR0_LEPSM</name>
<reference evidence="1" key="1">
    <citation type="submission" date="2014-05" db="EMBL/GenBank/DDBJ databases">
        <authorList>
            <person name="Chronopoulou M."/>
        </authorList>
    </citation>
    <scope>NUCLEOTIDE SEQUENCE</scope>
    <source>
        <tissue evidence="1">Whole organism</tissue>
    </source>
</reference>
<evidence type="ECO:0000313" key="1">
    <source>
        <dbReference type="EMBL" id="CDW35515.1"/>
    </source>
</evidence>